<name>A0A7J6LB76_PEROL</name>
<reference evidence="1 2" key="1">
    <citation type="submission" date="2020-04" db="EMBL/GenBank/DDBJ databases">
        <title>Perkinsus olseni comparative genomics.</title>
        <authorList>
            <person name="Bogema D.R."/>
        </authorList>
    </citation>
    <scope>NUCLEOTIDE SEQUENCE [LARGE SCALE GENOMIC DNA]</scope>
    <source>
        <strain evidence="1">ATCC PRA-179</strain>
    </source>
</reference>
<proteinExistence type="predicted"/>
<organism evidence="1 2">
    <name type="scientific">Perkinsus olseni</name>
    <name type="common">Perkinsus atlanticus</name>
    <dbReference type="NCBI Taxonomy" id="32597"/>
    <lineage>
        <taxon>Eukaryota</taxon>
        <taxon>Sar</taxon>
        <taxon>Alveolata</taxon>
        <taxon>Perkinsozoa</taxon>
        <taxon>Perkinsea</taxon>
        <taxon>Perkinsida</taxon>
        <taxon>Perkinsidae</taxon>
        <taxon>Perkinsus</taxon>
    </lineage>
</organism>
<dbReference type="Proteomes" id="UP000570595">
    <property type="component" value="Unassembled WGS sequence"/>
</dbReference>
<sequence length="224" mass="23807">MPAANPGLTSCNDGSGLLAAWQLRTTWLAVPRGGSHIGTRMRCTCVRATSRDDTSVRSLSPAPLLSAKMVILKSAFLVVAAAVAQPTEVCTDLCNTYGNNKCAKGHMTLECRLDRNICRNLYFKDASHTSICIDGVDEGCGYGPAKDPVPCSTAPPNATCTSECNRLDNNACQDHPEARVGCRCDRDICRNMYYTSPTAVCVHGIDEGCDTGIMPVPCPPGSCA</sequence>
<comment type="caution">
    <text evidence="1">The sequence shown here is derived from an EMBL/GenBank/DDBJ whole genome shotgun (WGS) entry which is preliminary data.</text>
</comment>
<evidence type="ECO:0000313" key="2">
    <source>
        <dbReference type="Proteomes" id="UP000570595"/>
    </source>
</evidence>
<protein>
    <submittedName>
        <fullName evidence="1">Uncharacterized protein</fullName>
    </submittedName>
</protein>
<dbReference type="AlphaFoldDB" id="A0A7J6LB76"/>
<gene>
    <name evidence="1" type="ORF">FOZ61_006954</name>
</gene>
<accession>A0A7J6LB76</accession>
<dbReference type="EMBL" id="JABAHT010000407">
    <property type="protein sequence ID" value="KAF4656462.1"/>
    <property type="molecule type" value="Genomic_DNA"/>
</dbReference>
<dbReference type="OrthoDB" id="453774at2759"/>
<evidence type="ECO:0000313" key="1">
    <source>
        <dbReference type="EMBL" id="KAF4656462.1"/>
    </source>
</evidence>